<evidence type="ECO:0000313" key="3">
    <source>
        <dbReference type="EMBL" id="CAF1674609.1"/>
    </source>
</evidence>
<dbReference type="AlphaFoldDB" id="A0A816GFH2"/>
<sequence>SITTISSSVYVRITPSGITANLVQLGTSMITRGNQQDLKLDPGSFSVNPDEYSFDATKWKYEYYCRIYGLYMFPNFQGALLSIDDSRIDPSNPSCLSNQTGNKTELKFDGVGLLSKSSVTILAGSLKSNRTYQFMVQMENLRNSSIQATGYVLVTVVDTRPQMVLIGCVIWTMCVPNLEFQFVNPTTQVALFAICNGNCTTLQNIIWNIYQGSSNSSSNVTQWILYNQMNTYENIWFFGRNTSNFTTTNQLFLNNPLIGLWRFEVVYNFTFETSLSSLNFIINQPPYNGSCSMNPSNGTTSTLFTIECPNWFDEDDIKDYSLYIWTTDQRERMMIAFSSVSTFQVYLPAGISHTIMYIRDTLDCTAEFNMSSINVTTDFDTINDLINNIQSSTNNPLINILVGGNQNLVGQVIVSVSQQFNQMNNESIDNAVSNGIPATSISISSLGSQSSQEISIPLNDSALIEYKKGLNSLANVRDQLIKYLVDLQVFDSNSLKLQSLSLAQFSGSTNQ</sequence>
<organism evidence="3 4">
    <name type="scientific">Adineta steineri</name>
    <dbReference type="NCBI Taxonomy" id="433720"/>
    <lineage>
        <taxon>Eukaryota</taxon>
        <taxon>Metazoa</taxon>
        <taxon>Spiralia</taxon>
        <taxon>Gnathifera</taxon>
        <taxon>Rotifera</taxon>
        <taxon>Eurotatoria</taxon>
        <taxon>Bdelloidea</taxon>
        <taxon>Adinetida</taxon>
        <taxon>Adinetidae</taxon>
        <taxon>Adineta</taxon>
    </lineage>
</organism>
<evidence type="ECO:0000259" key="1">
    <source>
        <dbReference type="Pfam" id="PF02010"/>
    </source>
</evidence>
<reference evidence="3" key="1">
    <citation type="submission" date="2021-02" db="EMBL/GenBank/DDBJ databases">
        <authorList>
            <person name="Nowell W R."/>
        </authorList>
    </citation>
    <scope>NUCLEOTIDE SEQUENCE</scope>
</reference>
<proteinExistence type="predicted"/>
<feature type="non-terminal residue" evidence="3">
    <location>
        <position position="511"/>
    </location>
</feature>
<gene>
    <name evidence="2" type="ORF">BJG266_LOCUS48840</name>
    <name evidence="3" type="ORF">QVE165_LOCUS65919</name>
</gene>
<keyword evidence="4" id="KW-1185">Reference proteome</keyword>
<dbReference type="InterPro" id="IPR002859">
    <property type="entry name" value="PKD/REJ-like"/>
</dbReference>
<dbReference type="EMBL" id="CAJNOM010007260">
    <property type="protein sequence ID" value="CAF1674609.1"/>
    <property type="molecule type" value="Genomic_DNA"/>
</dbReference>
<feature type="domain" description="PKD/REJ-like" evidence="1">
    <location>
        <begin position="6"/>
        <end position="413"/>
    </location>
</feature>
<comment type="caution">
    <text evidence="3">The sequence shown here is derived from an EMBL/GenBank/DDBJ whole genome shotgun (WGS) entry which is preliminary data.</text>
</comment>
<dbReference type="EMBL" id="CAJNOI010006832">
    <property type="protein sequence ID" value="CAF1582461.1"/>
    <property type="molecule type" value="Genomic_DNA"/>
</dbReference>
<protein>
    <recommendedName>
        <fullName evidence="1">PKD/REJ-like domain-containing protein</fullName>
    </recommendedName>
</protein>
<evidence type="ECO:0000313" key="4">
    <source>
        <dbReference type="Proteomes" id="UP000663832"/>
    </source>
</evidence>
<name>A0A816GFH2_9BILA</name>
<accession>A0A816GFH2</accession>
<dbReference type="Pfam" id="PF02010">
    <property type="entry name" value="REJ"/>
    <property type="match status" value="1"/>
</dbReference>
<evidence type="ECO:0000313" key="2">
    <source>
        <dbReference type="EMBL" id="CAF1582461.1"/>
    </source>
</evidence>
<dbReference type="Proteomes" id="UP000663877">
    <property type="component" value="Unassembled WGS sequence"/>
</dbReference>
<dbReference type="Proteomes" id="UP000663832">
    <property type="component" value="Unassembled WGS sequence"/>
</dbReference>
<feature type="non-terminal residue" evidence="3">
    <location>
        <position position="1"/>
    </location>
</feature>